<sequence length="487" mass="55786">MATTITRTPHKLPIIFILLAFLITIFIFSKRSLDPHLSIYTTTDPYNPLPDPQIPPNSNSNSNSNSTSGFIKSDSTPKPPILQTELKTETGFVDSEPLDENPLLQSKQNDPELVNEDSGTEIEVKTSVHEDGLVKKSVDWGRSCNMHSGKWVRDEGYPIYKPGSCPFVDEAFDCQANGRSDQDYVKWRWQPHHCQLPRFNATDFLVRLRGKRLMLVGDSMNRNQYESLLCLLYESLPNKSKMYEIHGYKITKGRGYFVFKFEDYNCTVEFVRSHFLVREGARINGQGNSNPTLSIDAIDKSARRWKGADILVFNTGHWWVHGKTSRGKNYFKEGDYIYPKFDAVEAFRRALKTWGKWIDKNMNQEKLVFYRGYSSAHFRGGEWDSGGTCHGETEPIKNGRIIETYPPKMKIIEEVIQEMRFPVVLLNVTRLTNFRKDGHPSVYGKNVTGLKKVSTKREDCSHWCLPGVPDAWNELIYATLAAQSQTN</sequence>
<name>A0ACB9I508_9ASTR</name>
<keyword evidence="2" id="KW-1185">Reference proteome</keyword>
<gene>
    <name evidence="1" type="ORF">L1987_31301</name>
</gene>
<proteinExistence type="predicted"/>
<reference evidence="2" key="1">
    <citation type="journal article" date="2022" name="Mol. Ecol. Resour.">
        <title>The genomes of chicory, endive, great burdock and yacon provide insights into Asteraceae palaeo-polyploidization history and plant inulin production.</title>
        <authorList>
            <person name="Fan W."/>
            <person name="Wang S."/>
            <person name="Wang H."/>
            <person name="Wang A."/>
            <person name="Jiang F."/>
            <person name="Liu H."/>
            <person name="Zhao H."/>
            <person name="Xu D."/>
            <person name="Zhang Y."/>
        </authorList>
    </citation>
    <scope>NUCLEOTIDE SEQUENCE [LARGE SCALE GENOMIC DNA]</scope>
    <source>
        <strain evidence="2">cv. Yunnan</strain>
    </source>
</reference>
<dbReference type="Proteomes" id="UP001056120">
    <property type="component" value="Linkage Group LG10"/>
</dbReference>
<evidence type="ECO:0000313" key="1">
    <source>
        <dbReference type="EMBL" id="KAI3803152.1"/>
    </source>
</evidence>
<protein>
    <submittedName>
        <fullName evidence="1">Uncharacterized protein</fullName>
    </submittedName>
</protein>
<accession>A0ACB9I508</accession>
<dbReference type="EMBL" id="CM042027">
    <property type="protein sequence ID" value="KAI3803152.1"/>
    <property type="molecule type" value="Genomic_DNA"/>
</dbReference>
<reference evidence="1 2" key="2">
    <citation type="journal article" date="2022" name="Mol. Ecol. Resour.">
        <title>The genomes of chicory, endive, great burdock and yacon provide insights into Asteraceae paleo-polyploidization history and plant inulin production.</title>
        <authorList>
            <person name="Fan W."/>
            <person name="Wang S."/>
            <person name="Wang H."/>
            <person name="Wang A."/>
            <person name="Jiang F."/>
            <person name="Liu H."/>
            <person name="Zhao H."/>
            <person name="Xu D."/>
            <person name="Zhang Y."/>
        </authorList>
    </citation>
    <scope>NUCLEOTIDE SEQUENCE [LARGE SCALE GENOMIC DNA]</scope>
    <source>
        <strain evidence="2">cv. Yunnan</strain>
        <tissue evidence="1">Leaves</tissue>
    </source>
</reference>
<comment type="caution">
    <text evidence="1">The sequence shown here is derived from an EMBL/GenBank/DDBJ whole genome shotgun (WGS) entry which is preliminary data.</text>
</comment>
<organism evidence="1 2">
    <name type="scientific">Smallanthus sonchifolius</name>
    <dbReference type="NCBI Taxonomy" id="185202"/>
    <lineage>
        <taxon>Eukaryota</taxon>
        <taxon>Viridiplantae</taxon>
        <taxon>Streptophyta</taxon>
        <taxon>Embryophyta</taxon>
        <taxon>Tracheophyta</taxon>
        <taxon>Spermatophyta</taxon>
        <taxon>Magnoliopsida</taxon>
        <taxon>eudicotyledons</taxon>
        <taxon>Gunneridae</taxon>
        <taxon>Pentapetalae</taxon>
        <taxon>asterids</taxon>
        <taxon>campanulids</taxon>
        <taxon>Asterales</taxon>
        <taxon>Asteraceae</taxon>
        <taxon>Asteroideae</taxon>
        <taxon>Heliantheae alliance</taxon>
        <taxon>Millerieae</taxon>
        <taxon>Smallanthus</taxon>
    </lineage>
</organism>
<evidence type="ECO:0000313" key="2">
    <source>
        <dbReference type="Proteomes" id="UP001056120"/>
    </source>
</evidence>